<evidence type="ECO:0008006" key="4">
    <source>
        <dbReference type="Google" id="ProtNLM"/>
    </source>
</evidence>
<gene>
    <name evidence="2" type="ORF">CXB51_001401</name>
</gene>
<protein>
    <recommendedName>
        <fullName evidence="4">Secreted protein</fullName>
    </recommendedName>
</protein>
<sequence>MLFSLTLSRVVVRWTMGLLSCSWCMRCRHVGHDLNKVANRLLRIGSAKLNDLHVFRMPPSSIRPLLALYECVLFCLKS</sequence>
<dbReference type="EMBL" id="JAHUZN010000001">
    <property type="protein sequence ID" value="KAG8503408.1"/>
    <property type="molecule type" value="Genomic_DNA"/>
</dbReference>
<dbReference type="Proteomes" id="UP000701853">
    <property type="component" value="Chromosome 1"/>
</dbReference>
<evidence type="ECO:0000313" key="2">
    <source>
        <dbReference type="EMBL" id="KAG8503408.1"/>
    </source>
</evidence>
<reference evidence="2 3" key="1">
    <citation type="journal article" date="2021" name="bioRxiv">
        <title>The Gossypium anomalum genome as a resource for cotton improvement and evolutionary analysis of hybrid incompatibility.</title>
        <authorList>
            <person name="Grover C.E."/>
            <person name="Yuan D."/>
            <person name="Arick M.A."/>
            <person name="Miller E.R."/>
            <person name="Hu G."/>
            <person name="Peterson D.G."/>
            <person name="Wendel J.F."/>
            <person name="Udall J.A."/>
        </authorList>
    </citation>
    <scope>NUCLEOTIDE SEQUENCE [LARGE SCALE GENOMIC DNA]</scope>
    <source>
        <strain evidence="2">JFW-Udall</strain>
        <tissue evidence="2">Leaf</tissue>
    </source>
</reference>
<proteinExistence type="predicted"/>
<organism evidence="2 3">
    <name type="scientific">Gossypium anomalum</name>
    <dbReference type="NCBI Taxonomy" id="47600"/>
    <lineage>
        <taxon>Eukaryota</taxon>
        <taxon>Viridiplantae</taxon>
        <taxon>Streptophyta</taxon>
        <taxon>Embryophyta</taxon>
        <taxon>Tracheophyta</taxon>
        <taxon>Spermatophyta</taxon>
        <taxon>Magnoliopsida</taxon>
        <taxon>eudicotyledons</taxon>
        <taxon>Gunneridae</taxon>
        <taxon>Pentapetalae</taxon>
        <taxon>rosids</taxon>
        <taxon>malvids</taxon>
        <taxon>Malvales</taxon>
        <taxon>Malvaceae</taxon>
        <taxon>Malvoideae</taxon>
        <taxon>Gossypium</taxon>
    </lineage>
</organism>
<feature type="chain" id="PRO_5035183345" description="Secreted protein" evidence="1">
    <location>
        <begin position="18"/>
        <end position="78"/>
    </location>
</feature>
<evidence type="ECO:0000256" key="1">
    <source>
        <dbReference type="SAM" id="SignalP"/>
    </source>
</evidence>
<feature type="signal peptide" evidence="1">
    <location>
        <begin position="1"/>
        <end position="17"/>
    </location>
</feature>
<keyword evidence="1" id="KW-0732">Signal</keyword>
<accession>A0A8J6DF05</accession>
<name>A0A8J6DF05_9ROSI</name>
<dbReference type="AlphaFoldDB" id="A0A8J6DF05"/>
<evidence type="ECO:0000313" key="3">
    <source>
        <dbReference type="Proteomes" id="UP000701853"/>
    </source>
</evidence>
<comment type="caution">
    <text evidence="2">The sequence shown here is derived from an EMBL/GenBank/DDBJ whole genome shotgun (WGS) entry which is preliminary data.</text>
</comment>
<keyword evidence="3" id="KW-1185">Reference proteome</keyword>